<evidence type="ECO:0000259" key="10">
    <source>
        <dbReference type="Pfam" id="PF13193"/>
    </source>
</evidence>
<dbReference type="Gene3D" id="3.30.300.30">
    <property type="match status" value="1"/>
</dbReference>
<dbReference type="InterPro" id="IPR000873">
    <property type="entry name" value="AMP-dep_synth/lig_dom"/>
</dbReference>
<feature type="domain" description="AMP-dependent synthetase/ligase" evidence="9">
    <location>
        <begin position="53"/>
        <end position="406"/>
    </location>
</feature>
<evidence type="ECO:0000313" key="12">
    <source>
        <dbReference type="Proteomes" id="UP000077143"/>
    </source>
</evidence>
<dbReference type="SUPFAM" id="SSF56801">
    <property type="entry name" value="Acetyl-CoA synthetase-like"/>
    <property type="match status" value="1"/>
</dbReference>
<evidence type="ECO:0000256" key="6">
    <source>
        <dbReference type="ARBA" id="ARBA00076959"/>
    </source>
</evidence>
<gene>
    <name evidence="11" type="ORF">A7U43_19160</name>
</gene>
<dbReference type="InterPro" id="IPR042099">
    <property type="entry name" value="ANL_N_sf"/>
</dbReference>
<evidence type="ECO:0000259" key="9">
    <source>
        <dbReference type="Pfam" id="PF00501"/>
    </source>
</evidence>
<dbReference type="InterPro" id="IPR020845">
    <property type="entry name" value="AMP-binding_CS"/>
</dbReference>
<evidence type="ECO:0000256" key="2">
    <source>
        <dbReference type="ARBA" id="ARBA00022598"/>
    </source>
</evidence>
<proteinExistence type="inferred from homology"/>
<organism evidence="11 12">
    <name type="scientific">Mycobacterium adipatum</name>
    <dbReference type="NCBI Taxonomy" id="1682113"/>
    <lineage>
        <taxon>Bacteria</taxon>
        <taxon>Bacillati</taxon>
        <taxon>Actinomycetota</taxon>
        <taxon>Actinomycetes</taxon>
        <taxon>Mycobacteriales</taxon>
        <taxon>Mycobacteriaceae</taxon>
        <taxon>Mycobacterium</taxon>
    </lineage>
</organism>
<dbReference type="FunFam" id="3.30.300.30:FF:000008">
    <property type="entry name" value="2,3-dihydroxybenzoate-AMP ligase"/>
    <property type="match status" value="1"/>
</dbReference>
<comment type="catalytic activity">
    <reaction evidence="4">
        <text>a long-chain fatty acid + ATP + CoA = a long-chain fatty acyl-CoA + AMP + diphosphate</text>
        <dbReference type="Rhea" id="RHEA:15421"/>
        <dbReference type="ChEBI" id="CHEBI:30616"/>
        <dbReference type="ChEBI" id="CHEBI:33019"/>
        <dbReference type="ChEBI" id="CHEBI:57287"/>
        <dbReference type="ChEBI" id="CHEBI:57560"/>
        <dbReference type="ChEBI" id="CHEBI:83139"/>
        <dbReference type="ChEBI" id="CHEBI:456215"/>
        <dbReference type="EC" id="6.2.1.3"/>
    </reaction>
</comment>
<evidence type="ECO:0000256" key="3">
    <source>
        <dbReference type="ARBA" id="ARBA00026121"/>
    </source>
</evidence>
<dbReference type="STRING" id="1682113.A7U43_19160"/>
<dbReference type="AlphaFoldDB" id="A0A172UQ40"/>
<protein>
    <recommendedName>
        <fullName evidence="5">Long-chain-fatty-acid--CoA ligase FadD13</fullName>
        <ecNumber evidence="3">6.2.1.3</ecNumber>
    </recommendedName>
    <alternativeName>
        <fullName evidence="6">Fatty acyl-CoA ligase</fullName>
    </alternativeName>
    <alternativeName>
        <fullName evidence="8">Fatty acyl-CoA synthetase</fullName>
    </alternativeName>
    <alternativeName>
        <fullName evidence="7">Very-long-chain fatty-acyl-CoA synthetase</fullName>
    </alternativeName>
</protein>
<reference evidence="11 12" key="1">
    <citation type="submission" date="2016-05" db="EMBL/GenBank/DDBJ databases">
        <title>Complete genome sequence of a phthalic acid esters degrading Mycobacterium sp. YC-RL4.</title>
        <authorList>
            <person name="Ren L."/>
            <person name="Fan S."/>
            <person name="Ruth N."/>
            <person name="Jia Y."/>
            <person name="Wang J."/>
            <person name="Qiao C."/>
        </authorList>
    </citation>
    <scope>NUCLEOTIDE SEQUENCE [LARGE SCALE GENOMIC DNA]</scope>
    <source>
        <strain evidence="11 12">YC-RL4</strain>
    </source>
</reference>
<keyword evidence="12" id="KW-1185">Reference proteome</keyword>
<name>A0A172UQ40_9MYCO</name>
<dbReference type="Proteomes" id="UP000077143">
    <property type="component" value="Chromosome"/>
</dbReference>
<dbReference type="KEGG" id="madi:A7U43_19160"/>
<dbReference type="Pfam" id="PF13193">
    <property type="entry name" value="AMP-binding_C"/>
    <property type="match status" value="1"/>
</dbReference>
<evidence type="ECO:0000256" key="4">
    <source>
        <dbReference type="ARBA" id="ARBA00036813"/>
    </source>
</evidence>
<dbReference type="InterPro" id="IPR045851">
    <property type="entry name" value="AMP-bd_C_sf"/>
</dbReference>
<accession>A0A172UQ40</accession>
<comment type="similarity">
    <text evidence="1">Belongs to the ATP-dependent AMP-binding enzyme family.</text>
</comment>
<evidence type="ECO:0000256" key="5">
    <source>
        <dbReference type="ARBA" id="ARBA00069710"/>
    </source>
</evidence>
<dbReference type="InterPro" id="IPR025110">
    <property type="entry name" value="AMP-bd_C"/>
</dbReference>
<dbReference type="PANTHER" id="PTHR43201">
    <property type="entry name" value="ACYL-COA SYNTHETASE"/>
    <property type="match status" value="1"/>
</dbReference>
<dbReference type="PANTHER" id="PTHR43201:SF5">
    <property type="entry name" value="MEDIUM-CHAIN ACYL-COA LIGASE ACSF2, MITOCHONDRIAL"/>
    <property type="match status" value="1"/>
</dbReference>
<evidence type="ECO:0000256" key="7">
    <source>
        <dbReference type="ARBA" id="ARBA00080667"/>
    </source>
</evidence>
<evidence type="ECO:0000256" key="1">
    <source>
        <dbReference type="ARBA" id="ARBA00006432"/>
    </source>
</evidence>
<dbReference type="Gene3D" id="3.40.50.12780">
    <property type="entry name" value="N-terminal domain of ligase-like"/>
    <property type="match status" value="1"/>
</dbReference>
<dbReference type="RefSeq" id="WP_067998440.1">
    <property type="nucleotide sequence ID" value="NZ_CP015596.1"/>
</dbReference>
<evidence type="ECO:0000256" key="8">
    <source>
        <dbReference type="ARBA" id="ARBA00083882"/>
    </source>
</evidence>
<evidence type="ECO:0000313" key="11">
    <source>
        <dbReference type="EMBL" id="ANE81123.1"/>
    </source>
</evidence>
<keyword evidence="2" id="KW-0436">Ligase</keyword>
<dbReference type="EC" id="6.2.1.3" evidence="3"/>
<dbReference type="EMBL" id="CP015596">
    <property type="protein sequence ID" value="ANE81123.1"/>
    <property type="molecule type" value="Genomic_DNA"/>
</dbReference>
<dbReference type="GO" id="GO:0031956">
    <property type="term" value="F:medium-chain fatty acid-CoA ligase activity"/>
    <property type="evidence" value="ECO:0007669"/>
    <property type="project" value="TreeGrafter"/>
</dbReference>
<dbReference type="Pfam" id="PF00501">
    <property type="entry name" value="AMP-binding"/>
    <property type="match status" value="1"/>
</dbReference>
<dbReference type="PROSITE" id="PS00455">
    <property type="entry name" value="AMP_BINDING"/>
    <property type="match status" value="1"/>
</dbReference>
<sequence>MKNLLQIVSTATDLGAAALVLLRRGLMDPHRPVQALRASRWMRQYGAFAGLIRHSAARYGSAPALTDEHGTLTFAELERQSNALAHGLSAHGVGPGAVIGVLARNHRGLLLTLFAAGHTGARVVLLNTGFAAPQLADVCRRERVTTVIADEEFTDLLDVLEPRVLRVLGWSERDCGRLSLTAIAAGQPTDPLPAPETVGAIVLLTSGTTGTPKGAPRNRVSPLQSAQLIDRIPWPAHASYYVAAPMFHATGLATCTMGLALGSRVILARRFDPVAALVAIERHRVQALIVVPTMLTRILDLGPDVLARYDTSSLRVVFAAGSALSPELCRRTADAFGDVLYNLYGSTEVAVAAVATPEDLRAAPGTVGRPPLGCTMAAYDERRRRITEPGRTGTLFVSSGLSFQGYTDGGQKESVDGLLSTGDTGHFDESGLWFVDGRDDDMIVSGGENVFPLEVENLLAEHPDVLEAAVVGVGDAEFGQRLRAFVVRSSETLESDDVRAFVRSQLARHKVPRDVVFIDQLPRNETGKVLKKVLQEECS</sequence>
<feature type="domain" description="AMP-binding enzyme C-terminal" evidence="10">
    <location>
        <begin position="454"/>
        <end position="528"/>
    </location>
</feature>
<dbReference type="GO" id="GO:0004467">
    <property type="term" value="F:long-chain fatty acid-CoA ligase activity"/>
    <property type="evidence" value="ECO:0007669"/>
    <property type="project" value="UniProtKB-EC"/>
</dbReference>